<proteinExistence type="predicted"/>
<evidence type="ECO:0000313" key="2">
    <source>
        <dbReference type="Proteomes" id="UP000255106"/>
    </source>
</evidence>
<protein>
    <submittedName>
        <fullName evidence="1">GntR family transcriptional regulator protein</fullName>
    </submittedName>
</protein>
<evidence type="ECO:0000313" key="1">
    <source>
        <dbReference type="EMBL" id="STQ08108.1"/>
    </source>
</evidence>
<dbReference type="EMBL" id="UGJB01000004">
    <property type="protein sequence ID" value="STQ08108.1"/>
    <property type="molecule type" value="Genomic_DNA"/>
</dbReference>
<sequence length="40" mass="4570">MPKYMEIYHEVRRRIVVGIYAPDKKLPKGQGSPLNLDVAS</sequence>
<dbReference type="AlphaFoldDB" id="A0A377LQ05"/>
<name>A0A377LQ05_ENTCL</name>
<gene>
    <name evidence="1" type="ORF">NCTC10005_00758</name>
</gene>
<accession>A0A377LQ05</accession>
<reference evidence="1 2" key="1">
    <citation type="submission" date="2018-06" db="EMBL/GenBank/DDBJ databases">
        <authorList>
            <consortium name="Pathogen Informatics"/>
            <person name="Doyle S."/>
        </authorList>
    </citation>
    <scope>NUCLEOTIDE SEQUENCE [LARGE SCALE GENOMIC DNA]</scope>
    <source>
        <strain evidence="1 2">NCTC10005</strain>
    </source>
</reference>
<organism evidence="1 2">
    <name type="scientific">Enterobacter cloacae</name>
    <dbReference type="NCBI Taxonomy" id="550"/>
    <lineage>
        <taxon>Bacteria</taxon>
        <taxon>Pseudomonadati</taxon>
        <taxon>Pseudomonadota</taxon>
        <taxon>Gammaproteobacteria</taxon>
        <taxon>Enterobacterales</taxon>
        <taxon>Enterobacteriaceae</taxon>
        <taxon>Enterobacter</taxon>
        <taxon>Enterobacter cloacae complex</taxon>
    </lineage>
</organism>
<dbReference type="Proteomes" id="UP000255106">
    <property type="component" value="Unassembled WGS sequence"/>
</dbReference>